<feature type="transmembrane region" description="Helical" evidence="7">
    <location>
        <begin position="43"/>
        <end position="73"/>
    </location>
</feature>
<dbReference type="PANTHER" id="PTHR42709:SF6">
    <property type="entry name" value="UNDECAPRENYL PHOSPHATE TRANSPORTER A"/>
    <property type="match status" value="1"/>
</dbReference>
<dbReference type="Pfam" id="PF09335">
    <property type="entry name" value="VTT_dom"/>
    <property type="match status" value="1"/>
</dbReference>
<keyword evidence="4 7" id="KW-0812">Transmembrane</keyword>
<sequence length="210" mass="23962">MEQESFAIMFHSFWKQFFWQLSPDEMSVIGFGARMAHVDTGFLVVYAAVFAAVSVGVGAGYLVSAWLGASVLAKWAGKRWHKHVRLMDWEQEYMGWVLVISMFIPVIRHIVPIVAGLYRMPLGQFLVFFLPSTFVWTLHYFLMGYWFAAELDVMLAGVYSYSKITLTTVALAAAVYMVIRQYIRLRCFMIPADSQESGDCPQQLEKEPTA</sequence>
<dbReference type="STRING" id="54914.AV540_10685"/>
<keyword evidence="10" id="KW-1185">Reference proteome</keyword>
<evidence type="ECO:0000313" key="9">
    <source>
        <dbReference type="EMBL" id="GEB34223.1"/>
    </source>
</evidence>
<dbReference type="Proteomes" id="UP000316882">
    <property type="component" value="Unassembled WGS sequence"/>
</dbReference>
<dbReference type="InterPro" id="IPR032816">
    <property type="entry name" value="VTT_dom"/>
</dbReference>
<keyword evidence="6 7" id="KW-0472">Membrane</keyword>
<dbReference type="AlphaFoldDB" id="A0A4Y3PLB0"/>
<dbReference type="InterPro" id="IPR051311">
    <property type="entry name" value="DedA_domain"/>
</dbReference>
<comment type="subcellular location">
    <subcellularLocation>
        <location evidence="1">Cell membrane</location>
        <topology evidence="1">Multi-pass membrane protein</topology>
    </subcellularLocation>
</comment>
<protein>
    <submittedName>
        <fullName evidence="9">Alkaline phosphatase</fullName>
    </submittedName>
</protein>
<evidence type="ECO:0000256" key="4">
    <source>
        <dbReference type="ARBA" id="ARBA00022692"/>
    </source>
</evidence>
<feature type="transmembrane region" description="Helical" evidence="7">
    <location>
        <begin position="93"/>
        <end position="118"/>
    </location>
</feature>
<dbReference type="PANTHER" id="PTHR42709">
    <property type="entry name" value="ALKALINE PHOSPHATASE LIKE PROTEIN"/>
    <property type="match status" value="1"/>
</dbReference>
<feature type="transmembrane region" description="Helical" evidence="7">
    <location>
        <begin position="125"/>
        <end position="148"/>
    </location>
</feature>
<gene>
    <name evidence="9" type="ORF">BPA01_38030</name>
</gene>
<dbReference type="GO" id="GO:0005886">
    <property type="term" value="C:plasma membrane"/>
    <property type="evidence" value="ECO:0007669"/>
    <property type="project" value="UniProtKB-SubCell"/>
</dbReference>
<evidence type="ECO:0000256" key="6">
    <source>
        <dbReference type="ARBA" id="ARBA00023136"/>
    </source>
</evidence>
<name>A0A4Y3PLB0_BREPA</name>
<comment type="similarity">
    <text evidence="2">Belongs to the DedA family.</text>
</comment>
<evidence type="ECO:0000256" key="3">
    <source>
        <dbReference type="ARBA" id="ARBA00022475"/>
    </source>
</evidence>
<feature type="transmembrane region" description="Helical" evidence="7">
    <location>
        <begin position="160"/>
        <end position="179"/>
    </location>
</feature>
<evidence type="ECO:0000256" key="2">
    <source>
        <dbReference type="ARBA" id="ARBA00010792"/>
    </source>
</evidence>
<accession>A0A4Y3PLB0</accession>
<feature type="domain" description="VTT" evidence="8">
    <location>
        <begin position="28"/>
        <end position="145"/>
    </location>
</feature>
<evidence type="ECO:0000256" key="7">
    <source>
        <dbReference type="SAM" id="Phobius"/>
    </source>
</evidence>
<proteinExistence type="inferred from homology"/>
<dbReference type="EMBL" id="BJMH01000020">
    <property type="protein sequence ID" value="GEB34223.1"/>
    <property type="molecule type" value="Genomic_DNA"/>
</dbReference>
<evidence type="ECO:0000256" key="5">
    <source>
        <dbReference type="ARBA" id="ARBA00022989"/>
    </source>
</evidence>
<comment type="caution">
    <text evidence="9">The sequence shown here is derived from an EMBL/GenBank/DDBJ whole genome shotgun (WGS) entry which is preliminary data.</text>
</comment>
<evidence type="ECO:0000313" key="10">
    <source>
        <dbReference type="Proteomes" id="UP000316882"/>
    </source>
</evidence>
<evidence type="ECO:0000259" key="8">
    <source>
        <dbReference type="Pfam" id="PF09335"/>
    </source>
</evidence>
<reference evidence="9 10" key="1">
    <citation type="submission" date="2019-06" db="EMBL/GenBank/DDBJ databases">
        <title>Whole genome shotgun sequence of Brevibacillus parabrevis NBRC 12334.</title>
        <authorList>
            <person name="Hosoyama A."/>
            <person name="Uohara A."/>
            <person name="Ohji S."/>
            <person name="Ichikawa N."/>
        </authorList>
    </citation>
    <scope>NUCLEOTIDE SEQUENCE [LARGE SCALE GENOMIC DNA]</scope>
    <source>
        <strain evidence="9 10">NBRC 12334</strain>
    </source>
</reference>
<evidence type="ECO:0000256" key="1">
    <source>
        <dbReference type="ARBA" id="ARBA00004651"/>
    </source>
</evidence>
<organism evidence="9 10">
    <name type="scientific">Brevibacillus parabrevis</name>
    <dbReference type="NCBI Taxonomy" id="54914"/>
    <lineage>
        <taxon>Bacteria</taxon>
        <taxon>Bacillati</taxon>
        <taxon>Bacillota</taxon>
        <taxon>Bacilli</taxon>
        <taxon>Bacillales</taxon>
        <taxon>Paenibacillaceae</taxon>
        <taxon>Brevibacillus</taxon>
    </lineage>
</organism>
<keyword evidence="5 7" id="KW-1133">Transmembrane helix</keyword>
<keyword evidence="3" id="KW-1003">Cell membrane</keyword>